<dbReference type="PRINTS" id="PR00385">
    <property type="entry name" value="P450"/>
</dbReference>
<evidence type="ECO:0000256" key="9">
    <source>
        <dbReference type="ARBA" id="ARBA00023002"/>
    </source>
</evidence>
<evidence type="ECO:0000256" key="6">
    <source>
        <dbReference type="ARBA" id="ARBA00022692"/>
    </source>
</evidence>
<dbReference type="Gene3D" id="1.10.630.10">
    <property type="entry name" value="Cytochrome P450"/>
    <property type="match status" value="1"/>
</dbReference>
<evidence type="ECO:0000256" key="13">
    <source>
        <dbReference type="RuleBase" id="RU000461"/>
    </source>
</evidence>
<dbReference type="InterPro" id="IPR050121">
    <property type="entry name" value="Cytochrome_P450_monoxygenase"/>
</dbReference>
<evidence type="ECO:0000313" key="16">
    <source>
        <dbReference type="Proteomes" id="UP001498398"/>
    </source>
</evidence>
<evidence type="ECO:0000256" key="11">
    <source>
        <dbReference type="ARBA" id="ARBA00023033"/>
    </source>
</evidence>
<evidence type="ECO:0000256" key="5">
    <source>
        <dbReference type="ARBA" id="ARBA00022617"/>
    </source>
</evidence>
<evidence type="ECO:0000256" key="2">
    <source>
        <dbReference type="ARBA" id="ARBA00004370"/>
    </source>
</evidence>
<evidence type="ECO:0000313" key="15">
    <source>
        <dbReference type="EMBL" id="KAK7443450.1"/>
    </source>
</evidence>
<keyword evidence="9 13" id="KW-0560">Oxidoreductase</keyword>
<evidence type="ECO:0000256" key="4">
    <source>
        <dbReference type="ARBA" id="ARBA00010617"/>
    </source>
</evidence>
<keyword evidence="16" id="KW-1185">Reference proteome</keyword>
<reference evidence="15 16" key="1">
    <citation type="submission" date="2024-01" db="EMBL/GenBank/DDBJ databases">
        <title>A draft genome for the cacao thread blight pathogen Marasmiellus scandens.</title>
        <authorList>
            <person name="Baruah I.K."/>
            <person name="Leung J."/>
            <person name="Bukari Y."/>
            <person name="Amoako-Attah I."/>
            <person name="Meinhardt L.W."/>
            <person name="Bailey B.A."/>
            <person name="Cohen S.P."/>
        </authorList>
    </citation>
    <scope>NUCLEOTIDE SEQUENCE [LARGE SCALE GENOMIC DNA]</scope>
    <source>
        <strain evidence="15 16">GH-19</strain>
    </source>
</reference>
<dbReference type="PRINTS" id="PR00463">
    <property type="entry name" value="EP450I"/>
</dbReference>
<dbReference type="InterPro" id="IPR002401">
    <property type="entry name" value="Cyt_P450_E_grp-I"/>
</dbReference>
<keyword evidence="8 14" id="KW-1133">Transmembrane helix</keyword>
<evidence type="ECO:0000256" key="14">
    <source>
        <dbReference type="SAM" id="Phobius"/>
    </source>
</evidence>
<accession>A0ABR1IZZ7</accession>
<dbReference type="PROSITE" id="PS00086">
    <property type="entry name" value="CYTOCHROME_P450"/>
    <property type="match status" value="1"/>
</dbReference>
<keyword evidence="11 13" id="KW-0503">Monooxygenase</keyword>
<dbReference type="InterPro" id="IPR017972">
    <property type="entry name" value="Cyt_P450_CS"/>
</dbReference>
<dbReference type="SUPFAM" id="SSF48264">
    <property type="entry name" value="Cytochrome P450"/>
    <property type="match status" value="1"/>
</dbReference>
<evidence type="ECO:0000256" key="1">
    <source>
        <dbReference type="ARBA" id="ARBA00001971"/>
    </source>
</evidence>
<dbReference type="PANTHER" id="PTHR24305:SF166">
    <property type="entry name" value="CYTOCHROME P450 12A4, MITOCHONDRIAL-RELATED"/>
    <property type="match status" value="1"/>
</dbReference>
<evidence type="ECO:0000256" key="3">
    <source>
        <dbReference type="ARBA" id="ARBA00004721"/>
    </source>
</evidence>
<proteinExistence type="inferred from homology"/>
<organism evidence="15 16">
    <name type="scientific">Marasmiellus scandens</name>
    <dbReference type="NCBI Taxonomy" id="2682957"/>
    <lineage>
        <taxon>Eukaryota</taxon>
        <taxon>Fungi</taxon>
        <taxon>Dikarya</taxon>
        <taxon>Basidiomycota</taxon>
        <taxon>Agaricomycotina</taxon>
        <taxon>Agaricomycetes</taxon>
        <taxon>Agaricomycetidae</taxon>
        <taxon>Agaricales</taxon>
        <taxon>Marasmiineae</taxon>
        <taxon>Omphalotaceae</taxon>
        <taxon>Marasmiellus</taxon>
    </lineage>
</organism>
<dbReference type="CDD" id="cd11062">
    <property type="entry name" value="CYP58-like"/>
    <property type="match status" value="1"/>
</dbReference>
<keyword evidence="6 14" id="KW-0812">Transmembrane</keyword>
<evidence type="ECO:0000256" key="10">
    <source>
        <dbReference type="ARBA" id="ARBA00023004"/>
    </source>
</evidence>
<evidence type="ECO:0000256" key="8">
    <source>
        <dbReference type="ARBA" id="ARBA00022989"/>
    </source>
</evidence>
<dbReference type="InterPro" id="IPR001128">
    <property type="entry name" value="Cyt_P450"/>
</dbReference>
<dbReference type="InterPro" id="IPR036396">
    <property type="entry name" value="Cyt_P450_sf"/>
</dbReference>
<dbReference type="EMBL" id="JBANRG010000054">
    <property type="protein sequence ID" value="KAK7443450.1"/>
    <property type="molecule type" value="Genomic_DNA"/>
</dbReference>
<gene>
    <name evidence="15" type="ORF">VKT23_015623</name>
</gene>
<dbReference type="Pfam" id="PF00067">
    <property type="entry name" value="p450"/>
    <property type="match status" value="1"/>
</dbReference>
<protein>
    <recommendedName>
        <fullName evidence="17">Cytochrome P450</fullName>
    </recommendedName>
</protein>
<comment type="similarity">
    <text evidence="4 13">Belongs to the cytochrome P450 family.</text>
</comment>
<comment type="cofactor">
    <cofactor evidence="1">
        <name>heme</name>
        <dbReference type="ChEBI" id="CHEBI:30413"/>
    </cofactor>
</comment>
<sequence length="511" mass="57141">MTSSFPVRGDLYLAFACVFLIIVARALLKEYLNPLSRYPGPIAARWTRYYMAYYDIVKGGTWIEHLRELHCLYGPVVRVAPNELHFSDSQAYGDIYSTASKVTKDWNLYGAFPQEESMFTQTDLRKAAMRRSLITPFFSRQTVLNQVESTIRSTVDKLIHQLVQNHSPNQTPANLNHALRSTTFDIITTYCFATSSDAVSSPGFHSDILLGMDAALPSIPLGKHFRIFKLLIQNIPKTLMPMLSASLKTAAKQIQDVEAIAEKVLLDPNAGDFTNRTIFHSLLENAESGEIVAKRASLPLSKKWLTDEGVVLRFAGSDTVSSACVVGCRYLLADPIVLGKLVKELDSAWPDVSKRLKVEMLEKLPYLTAVIKESLRLSHGVTSPMIRVVGSGGATIAGHFVPEGTSVAITNSFVHLNPEIFPEPERFLPERWLQPNSSILEKYLVAFGKGPRSCLGINLAWCEMYLIMGSIFKKLKLTPTVDVRSPWRAKDCFLPLYPNDFLLVYAEERSQ</sequence>
<keyword evidence="5 13" id="KW-0349">Heme</keyword>
<dbReference type="Proteomes" id="UP001498398">
    <property type="component" value="Unassembled WGS sequence"/>
</dbReference>
<comment type="pathway">
    <text evidence="3">Secondary metabolite biosynthesis; terpenoid biosynthesis.</text>
</comment>
<name>A0ABR1IZZ7_9AGAR</name>
<comment type="subcellular location">
    <subcellularLocation>
        <location evidence="2">Membrane</location>
    </subcellularLocation>
</comment>
<feature type="transmembrane region" description="Helical" evidence="14">
    <location>
        <begin position="12"/>
        <end position="28"/>
    </location>
</feature>
<evidence type="ECO:0000256" key="7">
    <source>
        <dbReference type="ARBA" id="ARBA00022723"/>
    </source>
</evidence>
<keyword evidence="10 13" id="KW-0408">Iron</keyword>
<evidence type="ECO:0008006" key="17">
    <source>
        <dbReference type="Google" id="ProtNLM"/>
    </source>
</evidence>
<dbReference type="PANTHER" id="PTHR24305">
    <property type="entry name" value="CYTOCHROME P450"/>
    <property type="match status" value="1"/>
</dbReference>
<keyword evidence="7 13" id="KW-0479">Metal-binding</keyword>
<keyword evidence="12 14" id="KW-0472">Membrane</keyword>
<comment type="caution">
    <text evidence="15">The sequence shown here is derived from an EMBL/GenBank/DDBJ whole genome shotgun (WGS) entry which is preliminary data.</text>
</comment>
<evidence type="ECO:0000256" key="12">
    <source>
        <dbReference type="ARBA" id="ARBA00023136"/>
    </source>
</evidence>